<dbReference type="InterPro" id="IPR012373">
    <property type="entry name" value="Ferrdict_sens_TM"/>
</dbReference>
<name>A0A1M6BZB1_9BACT</name>
<dbReference type="FunFam" id="2.60.120.1440:FF:000001">
    <property type="entry name" value="Putative anti-sigma factor"/>
    <property type="match status" value="1"/>
</dbReference>
<dbReference type="RefSeq" id="WP_073165206.1">
    <property type="nucleotide sequence ID" value="NZ_FQZE01000003.1"/>
</dbReference>
<keyword evidence="3" id="KW-0472">Membrane</keyword>
<proteinExistence type="predicted"/>
<dbReference type="PROSITE" id="PS51900">
    <property type="entry name" value="CB"/>
    <property type="match status" value="1"/>
</dbReference>
<gene>
    <name evidence="5" type="ORF">SAMN05444280_10375</name>
</gene>
<dbReference type="Gene3D" id="2.60.120.1440">
    <property type="match status" value="1"/>
</dbReference>
<dbReference type="Proteomes" id="UP000184050">
    <property type="component" value="Unassembled WGS sequence"/>
</dbReference>
<reference evidence="5 6" key="1">
    <citation type="submission" date="2016-11" db="EMBL/GenBank/DDBJ databases">
        <authorList>
            <person name="Jaros S."/>
            <person name="Januszkiewicz K."/>
            <person name="Wedrychowicz H."/>
        </authorList>
    </citation>
    <scope>NUCLEOTIDE SEQUENCE [LARGE SCALE GENOMIC DNA]</scope>
    <source>
        <strain evidence="5 6">DSM 27063</strain>
    </source>
</reference>
<dbReference type="GO" id="GO:0016989">
    <property type="term" value="F:sigma factor antagonist activity"/>
    <property type="evidence" value="ECO:0007669"/>
    <property type="project" value="TreeGrafter"/>
</dbReference>
<evidence type="ECO:0000313" key="5">
    <source>
        <dbReference type="EMBL" id="SHI53788.1"/>
    </source>
</evidence>
<dbReference type="PANTHER" id="PTHR30273">
    <property type="entry name" value="PERIPLASMIC SIGNAL SENSOR AND SIGMA FACTOR ACTIVATOR FECR-RELATED"/>
    <property type="match status" value="1"/>
</dbReference>
<keyword evidence="2" id="KW-0238">DNA-binding</keyword>
<dbReference type="Pfam" id="PF04773">
    <property type="entry name" value="FecR"/>
    <property type="match status" value="1"/>
</dbReference>
<evidence type="ECO:0000256" key="2">
    <source>
        <dbReference type="PROSITE-ProRule" id="PRU01248"/>
    </source>
</evidence>
<evidence type="ECO:0000256" key="3">
    <source>
        <dbReference type="SAM" id="Phobius"/>
    </source>
</evidence>
<dbReference type="EMBL" id="FQZE01000003">
    <property type="protein sequence ID" value="SHI53788.1"/>
    <property type="molecule type" value="Genomic_DNA"/>
</dbReference>
<dbReference type="AlphaFoldDB" id="A0A1M6BZB1"/>
<dbReference type="InterPro" id="IPR044068">
    <property type="entry name" value="CB"/>
</dbReference>
<keyword evidence="3" id="KW-0812">Transmembrane</keyword>
<dbReference type="OrthoDB" id="1123467at2"/>
<dbReference type="GO" id="GO:0015074">
    <property type="term" value="P:DNA integration"/>
    <property type="evidence" value="ECO:0007669"/>
    <property type="project" value="UniProtKB-KW"/>
</dbReference>
<dbReference type="InterPro" id="IPR032508">
    <property type="entry name" value="FecR_C"/>
</dbReference>
<dbReference type="Gene3D" id="3.55.50.30">
    <property type="match status" value="1"/>
</dbReference>
<feature type="domain" description="Core-binding (CB)" evidence="4">
    <location>
        <begin position="18"/>
        <end position="97"/>
    </location>
</feature>
<dbReference type="STRING" id="1168035.SAMN05444280_10375"/>
<dbReference type="GO" id="GO:0003677">
    <property type="term" value="F:DNA binding"/>
    <property type="evidence" value="ECO:0007669"/>
    <property type="project" value="UniProtKB-UniRule"/>
</dbReference>
<dbReference type="Pfam" id="PF16344">
    <property type="entry name" value="FecR_C"/>
    <property type="match status" value="1"/>
</dbReference>
<protein>
    <submittedName>
        <fullName evidence="5">FecR family protein</fullName>
    </submittedName>
</protein>
<evidence type="ECO:0000256" key="1">
    <source>
        <dbReference type="ARBA" id="ARBA00022908"/>
    </source>
</evidence>
<keyword evidence="3" id="KW-1133">Transmembrane helix</keyword>
<dbReference type="InterPro" id="IPR006860">
    <property type="entry name" value="FecR"/>
</dbReference>
<feature type="transmembrane region" description="Helical" evidence="3">
    <location>
        <begin position="92"/>
        <end position="114"/>
    </location>
</feature>
<organism evidence="5 6">
    <name type="scientific">Tangfeifania diversioriginum</name>
    <dbReference type="NCBI Taxonomy" id="1168035"/>
    <lineage>
        <taxon>Bacteria</taxon>
        <taxon>Pseudomonadati</taxon>
        <taxon>Bacteroidota</taxon>
        <taxon>Bacteroidia</taxon>
        <taxon>Marinilabiliales</taxon>
        <taxon>Prolixibacteraceae</taxon>
        <taxon>Tangfeifania</taxon>
    </lineage>
</organism>
<sequence length="396" mass="46075">MNFYERLIENPLFFKWIYQPSEEINAYWEHYLEANPAHAHQIEEIKKQFEEHLKYREKKLTETEKRALAKRIIVQLEKAEKQKRRRLVVRNFMRYAAVAFLFFFIGSGLVYLYMESRQPQQFVENTGLPAQVQEPMLIIGDEQQIQLNQGKSELDYSGDGEIILNRNQLLKKENEDEPPKMNTLVMPYGNSSDIILADGTRVWLNAGSRLIYPSRFVDKTREVFLSGEAFFEVTNNKEQPFVVKTVDVNIEVLGTSFNVLAYPEDYSVQTVLAEGKVAVKGSGAGMFKKPVQLEPGQMAYFNKKSKETSVSKVDVEPYILWTQGLFSFSNTDFNRITKKLERYYDINFQFDNPMKGTIQITGKLDVTQEQEEVFGYLEKLTGLDFIKVTEKQYVIK</sequence>
<evidence type="ECO:0000259" key="4">
    <source>
        <dbReference type="PROSITE" id="PS51900"/>
    </source>
</evidence>
<keyword evidence="6" id="KW-1185">Reference proteome</keyword>
<keyword evidence="1" id="KW-0229">DNA integration</keyword>
<accession>A0A1M6BZB1</accession>
<dbReference type="PANTHER" id="PTHR30273:SF2">
    <property type="entry name" value="PROTEIN FECR"/>
    <property type="match status" value="1"/>
</dbReference>
<evidence type="ECO:0000313" key="6">
    <source>
        <dbReference type="Proteomes" id="UP000184050"/>
    </source>
</evidence>